<protein>
    <submittedName>
        <fullName evidence="2">Uncharacterized protein</fullName>
    </submittedName>
</protein>
<organism evidence="2 3">
    <name type="scientific">Pestalotiopsis fici (strain W106-1 / CGMCC3.15140)</name>
    <dbReference type="NCBI Taxonomy" id="1229662"/>
    <lineage>
        <taxon>Eukaryota</taxon>
        <taxon>Fungi</taxon>
        <taxon>Dikarya</taxon>
        <taxon>Ascomycota</taxon>
        <taxon>Pezizomycotina</taxon>
        <taxon>Sordariomycetes</taxon>
        <taxon>Xylariomycetidae</taxon>
        <taxon>Amphisphaeriales</taxon>
        <taxon>Sporocadaceae</taxon>
        <taxon>Pestalotiopsis</taxon>
    </lineage>
</organism>
<reference evidence="3" key="1">
    <citation type="journal article" date="2015" name="BMC Genomics">
        <title>Genomic and transcriptomic analysis of the endophytic fungus Pestalotiopsis fici reveals its lifestyle and high potential for synthesis of natural products.</title>
        <authorList>
            <person name="Wang X."/>
            <person name="Zhang X."/>
            <person name="Liu L."/>
            <person name="Xiang M."/>
            <person name="Wang W."/>
            <person name="Sun X."/>
            <person name="Che Y."/>
            <person name="Guo L."/>
            <person name="Liu G."/>
            <person name="Guo L."/>
            <person name="Wang C."/>
            <person name="Yin W.B."/>
            <person name="Stadler M."/>
            <person name="Zhang X."/>
            <person name="Liu X."/>
        </authorList>
    </citation>
    <scope>NUCLEOTIDE SEQUENCE [LARGE SCALE GENOMIC DNA]</scope>
    <source>
        <strain evidence="3">W106-1 / CGMCC3.15140</strain>
    </source>
</reference>
<proteinExistence type="predicted"/>
<dbReference type="GeneID" id="19275349"/>
<dbReference type="EMBL" id="KI912115">
    <property type="protein sequence ID" value="ETS78274.1"/>
    <property type="molecule type" value="Genomic_DNA"/>
</dbReference>
<gene>
    <name evidence="2" type="ORF">PFICI_10336</name>
</gene>
<dbReference type="SUPFAM" id="SSF50249">
    <property type="entry name" value="Nucleic acid-binding proteins"/>
    <property type="match status" value="1"/>
</dbReference>
<evidence type="ECO:0000313" key="3">
    <source>
        <dbReference type="Proteomes" id="UP000030651"/>
    </source>
</evidence>
<dbReference type="KEGG" id="pfy:PFICI_10336"/>
<sequence length="359" mass="40066">MTPKVMIFAGAPANDAIDWTSEELLNEFLEPLACFAGISKATGTEANQGAEETVLDIATWRSIPLQQQRLETGFTQMHEFDGYYQASQDFFRTADTQGTDAASQSLRDEFYEHSLRVYDDITSSQLPTATLNSTAEETSFISTQDESFRSSIEESTFIDQGDRTLGLGTARLSNLGNLPNASYLNSIEPQTMTVNLIAGVISVAEPRTVRTKWGRSKSLVELIVGDESKSGFSITFWLSDDATSASEATLRSTRRQDIILLRNVALSHFKNKVHGHSLRRNLTKVDLLYRRKLDEDDVGGFYSAKELAHRTDGRQQLLKTQKVREWVLQFVGGGSPRLGKRKEKGQAVRSWELPPPDTQ</sequence>
<dbReference type="RefSeq" id="XP_007837108.1">
    <property type="nucleotide sequence ID" value="XM_007838917.1"/>
</dbReference>
<dbReference type="HOGENOM" id="CLU_054588_0_0_1"/>
<name>W3WWW3_PESFW</name>
<evidence type="ECO:0000256" key="1">
    <source>
        <dbReference type="SAM" id="MobiDB-lite"/>
    </source>
</evidence>
<dbReference type="Proteomes" id="UP000030651">
    <property type="component" value="Unassembled WGS sequence"/>
</dbReference>
<accession>W3WWW3</accession>
<evidence type="ECO:0000313" key="2">
    <source>
        <dbReference type="EMBL" id="ETS78274.1"/>
    </source>
</evidence>
<dbReference type="Gene3D" id="2.40.50.140">
    <property type="entry name" value="Nucleic acid-binding proteins"/>
    <property type="match status" value="1"/>
</dbReference>
<dbReference type="InParanoid" id="W3WWW3"/>
<keyword evidence="3" id="KW-1185">Reference proteome</keyword>
<dbReference type="InterPro" id="IPR012340">
    <property type="entry name" value="NA-bd_OB-fold"/>
</dbReference>
<dbReference type="OrthoDB" id="5378679at2759"/>
<feature type="region of interest" description="Disordered" evidence="1">
    <location>
        <begin position="337"/>
        <end position="359"/>
    </location>
</feature>
<dbReference type="AlphaFoldDB" id="W3WWW3"/>
<dbReference type="OMA" id="DIVLLRM"/>
<dbReference type="eggNOG" id="ENOG502SD7X">
    <property type="taxonomic scope" value="Eukaryota"/>
</dbReference>